<accession>A0A8J5MUD8</accession>
<reference evidence="2" key="1">
    <citation type="journal article" date="2021" name="Sci. Adv.">
        <title>The American lobster genome reveals insights on longevity, neural, and immune adaptations.</title>
        <authorList>
            <person name="Polinski J.M."/>
            <person name="Zimin A.V."/>
            <person name="Clark K.F."/>
            <person name="Kohn A.B."/>
            <person name="Sadowski N."/>
            <person name="Timp W."/>
            <person name="Ptitsyn A."/>
            <person name="Khanna P."/>
            <person name="Romanova D.Y."/>
            <person name="Williams P."/>
            <person name="Greenwood S.J."/>
            <person name="Moroz L.L."/>
            <person name="Walt D.R."/>
            <person name="Bodnar A.G."/>
        </authorList>
    </citation>
    <scope>NUCLEOTIDE SEQUENCE</scope>
    <source>
        <strain evidence="2">GMGI-L3</strain>
    </source>
</reference>
<dbReference type="AlphaFoldDB" id="A0A8J5MUD8"/>
<feature type="region of interest" description="Disordered" evidence="1">
    <location>
        <begin position="90"/>
        <end position="114"/>
    </location>
</feature>
<name>A0A8J5MUD8_HOMAM</name>
<organism evidence="2 3">
    <name type="scientific">Homarus americanus</name>
    <name type="common">American lobster</name>
    <dbReference type="NCBI Taxonomy" id="6706"/>
    <lineage>
        <taxon>Eukaryota</taxon>
        <taxon>Metazoa</taxon>
        <taxon>Ecdysozoa</taxon>
        <taxon>Arthropoda</taxon>
        <taxon>Crustacea</taxon>
        <taxon>Multicrustacea</taxon>
        <taxon>Malacostraca</taxon>
        <taxon>Eumalacostraca</taxon>
        <taxon>Eucarida</taxon>
        <taxon>Decapoda</taxon>
        <taxon>Pleocyemata</taxon>
        <taxon>Astacidea</taxon>
        <taxon>Nephropoidea</taxon>
        <taxon>Nephropidae</taxon>
        <taxon>Homarus</taxon>
    </lineage>
</organism>
<evidence type="ECO:0000313" key="2">
    <source>
        <dbReference type="EMBL" id="KAG7163339.1"/>
    </source>
</evidence>
<sequence length="128" mass="14671">KHQHKKKGWLKLWPALMFENFPEESEDNDFAGFCVSKEKEIVHKLLEYARGVTGSVANEVGSRLSEENLTERRCLVVHHYSDSEIVDIVLNPEKNNEGDEEHSDEEETDEAERVSIDKLSCRISLSKG</sequence>
<proteinExistence type="predicted"/>
<gene>
    <name evidence="2" type="primary">jrk-L70</name>
    <name evidence="2" type="ORF">Hamer_G004467</name>
</gene>
<feature type="compositionally biased region" description="Acidic residues" evidence="1">
    <location>
        <begin position="98"/>
        <end position="110"/>
    </location>
</feature>
<comment type="caution">
    <text evidence="2">The sequence shown here is derived from an EMBL/GenBank/DDBJ whole genome shotgun (WGS) entry which is preliminary data.</text>
</comment>
<feature type="non-terminal residue" evidence="2">
    <location>
        <position position="1"/>
    </location>
</feature>
<dbReference type="Proteomes" id="UP000747542">
    <property type="component" value="Unassembled WGS sequence"/>
</dbReference>
<keyword evidence="3" id="KW-1185">Reference proteome</keyword>
<evidence type="ECO:0000256" key="1">
    <source>
        <dbReference type="SAM" id="MobiDB-lite"/>
    </source>
</evidence>
<evidence type="ECO:0000313" key="3">
    <source>
        <dbReference type="Proteomes" id="UP000747542"/>
    </source>
</evidence>
<protein>
    <submittedName>
        <fullName evidence="2">Putative Jerky protein-like 70</fullName>
    </submittedName>
</protein>
<dbReference type="EMBL" id="JAHLQT010026473">
    <property type="protein sequence ID" value="KAG7163339.1"/>
    <property type="molecule type" value="Genomic_DNA"/>
</dbReference>